<evidence type="ECO:0000259" key="5">
    <source>
        <dbReference type="Pfam" id="PF02558"/>
    </source>
</evidence>
<dbReference type="NCBIfam" id="TIGR00745">
    <property type="entry name" value="apbA_panE"/>
    <property type="match status" value="1"/>
</dbReference>
<name>A0ABU0GTS3_9BACL</name>
<dbReference type="InterPro" id="IPR013752">
    <property type="entry name" value="KPA_reductase"/>
</dbReference>
<dbReference type="InterPro" id="IPR003710">
    <property type="entry name" value="ApbA"/>
</dbReference>
<keyword evidence="8" id="KW-1185">Reference proteome</keyword>
<protein>
    <recommendedName>
        <fullName evidence="4">2-dehydropantoate 2-reductase</fullName>
        <ecNumber evidence="4">1.1.1.169</ecNumber>
    </recommendedName>
    <alternativeName>
        <fullName evidence="4">Ketopantoate reductase</fullName>
    </alternativeName>
</protein>
<dbReference type="PANTHER" id="PTHR21708">
    <property type="entry name" value="PROBABLE 2-DEHYDROPANTOATE 2-REDUCTASE"/>
    <property type="match status" value="1"/>
</dbReference>
<keyword evidence="4" id="KW-0566">Pantothenate biosynthesis</keyword>
<dbReference type="EMBL" id="JAUSWB010000003">
    <property type="protein sequence ID" value="MDQ0428763.1"/>
    <property type="molecule type" value="Genomic_DNA"/>
</dbReference>
<comment type="catalytic activity">
    <reaction evidence="4">
        <text>(R)-pantoate + NADP(+) = 2-dehydropantoate + NADPH + H(+)</text>
        <dbReference type="Rhea" id="RHEA:16233"/>
        <dbReference type="ChEBI" id="CHEBI:11561"/>
        <dbReference type="ChEBI" id="CHEBI:15378"/>
        <dbReference type="ChEBI" id="CHEBI:15980"/>
        <dbReference type="ChEBI" id="CHEBI:57783"/>
        <dbReference type="ChEBI" id="CHEBI:58349"/>
        <dbReference type="EC" id="1.1.1.169"/>
    </reaction>
</comment>
<dbReference type="Proteomes" id="UP001241988">
    <property type="component" value="Unassembled WGS sequence"/>
</dbReference>
<dbReference type="Gene3D" id="1.10.1040.10">
    <property type="entry name" value="N-(1-d-carboxylethyl)-l-norvaline Dehydrogenase, domain 2"/>
    <property type="match status" value="1"/>
</dbReference>
<reference evidence="7 8" key="1">
    <citation type="submission" date="2023-07" db="EMBL/GenBank/DDBJ databases">
        <title>Genomic Encyclopedia of Type Strains, Phase IV (KMG-IV): sequencing the most valuable type-strain genomes for metagenomic binning, comparative biology and taxonomic classification.</title>
        <authorList>
            <person name="Goeker M."/>
        </authorList>
    </citation>
    <scope>NUCLEOTIDE SEQUENCE [LARGE SCALE GENOMIC DNA]</scope>
    <source>
        <strain evidence="7 8">DSM 16419</strain>
    </source>
</reference>
<dbReference type="InterPro" id="IPR051402">
    <property type="entry name" value="KPR-Related"/>
</dbReference>
<evidence type="ECO:0000256" key="4">
    <source>
        <dbReference type="RuleBase" id="RU362068"/>
    </source>
</evidence>
<keyword evidence="2 4" id="KW-0521">NADP</keyword>
<dbReference type="PANTHER" id="PTHR21708:SF26">
    <property type="entry name" value="2-DEHYDROPANTOATE 2-REDUCTASE"/>
    <property type="match status" value="1"/>
</dbReference>
<dbReference type="EC" id="1.1.1.169" evidence="4"/>
<feature type="domain" description="Ketopantoate reductase C-terminal" evidence="6">
    <location>
        <begin position="179"/>
        <end position="304"/>
    </location>
</feature>
<dbReference type="SUPFAM" id="SSF51735">
    <property type="entry name" value="NAD(P)-binding Rossmann-fold domains"/>
    <property type="match status" value="1"/>
</dbReference>
<comment type="similarity">
    <text evidence="1 4">Belongs to the ketopantoate reductase family.</text>
</comment>
<feature type="domain" description="Ketopantoate reductase N-terminal" evidence="5">
    <location>
        <begin position="3"/>
        <end position="151"/>
    </location>
</feature>
<dbReference type="InterPro" id="IPR008927">
    <property type="entry name" value="6-PGluconate_DH-like_C_sf"/>
</dbReference>
<dbReference type="Pfam" id="PF08546">
    <property type="entry name" value="ApbA_C"/>
    <property type="match status" value="1"/>
</dbReference>
<dbReference type="SUPFAM" id="SSF48179">
    <property type="entry name" value="6-phosphogluconate dehydrogenase C-terminal domain-like"/>
    <property type="match status" value="1"/>
</dbReference>
<dbReference type="Gene3D" id="3.40.50.720">
    <property type="entry name" value="NAD(P)-binding Rossmann-like Domain"/>
    <property type="match status" value="1"/>
</dbReference>
<sequence length="312" mass="33787">MKILIIGAGAMGSLFGGRLKAQQAEVFLYNRRNPHVETINQSGLAIVERDNQETTVPLKVVQDLSITDAYDLVLVLVKAHATKAVLESVKSAFSLETLLVTMQNGLGNLDVIAELFPNNPVVAGTMGCGASVESNGRILHRGWGKNYIGRSEDADAQETLLEFILLLNQSGLETELAEDVQTVIWNKLFVNVAYNSLTALTRLRNGDILNTDEGKCLLRGVVTESVQVAKAEGISVDAEATVAKCLKMGQEDIGANKSSMLMDVLHKRKTEIEAINGAVAKLGKKHGIETPYNDLITGIIKVIEANYDLQVD</sequence>
<evidence type="ECO:0000313" key="8">
    <source>
        <dbReference type="Proteomes" id="UP001241988"/>
    </source>
</evidence>
<comment type="caution">
    <text evidence="7">The sequence shown here is derived from an EMBL/GenBank/DDBJ whole genome shotgun (WGS) entry which is preliminary data.</text>
</comment>
<organism evidence="7 8">
    <name type="scientific">Planomicrobium stackebrandtii</name>
    <dbReference type="NCBI Taxonomy" id="253160"/>
    <lineage>
        <taxon>Bacteria</taxon>
        <taxon>Bacillati</taxon>
        <taxon>Bacillota</taxon>
        <taxon>Bacilli</taxon>
        <taxon>Bacillales</taxon>
        <taxon>Caryophanaceae</taxon>
        <taxon>Planomicrobium</taxon>
    </lineage>
</organism>
<gene>
    <name evidence="7" type="ORF">QOZ98_001589</name>
</gene>
<accession>A0ABU0GTS3</accession>
<keyword evidence="3 4" id="KW-0560">Oxidoreductase</keyword>
<dbReference type="InterPro" id="IPR013328">
    <property type="entry name" value="6PGD_dom2"/>
</dbReference>
<dbReference type="GO" id="GO:0008677">
    <property type="term" value="F:2-dehydropantoate 2-reductase activity"/>
    <property type="evidence" value="ECO:0007669"/>
    <property type="project" value="UniProtKB-EC"/>
</dbReference>
<dbReference type="Pfam" id="PF02558">
    <property type="entry name" value="ApbA"/>
    <property type="match status" value="1"/>
</dbReference>
<dbReference type="RefSeq" id="WP_308786913.1">
    <property type="nucleotide sequence ID" value="NZ_JAUSWB010000003.1"/>
</dbReference>
<comment type="function">
    <text evidence="4">Catalyzes the NADPH-dependent reduction of ketopantoate into pantoic acid.</text>
</comment>
<evidence type="ECO:0000256" key="2">
    <source>
        <dbReference type="ARBA" id="ARBA00022857"/>
    </source>
</evidence>
<dbReference type="InterPro" id="IPR013332">
    <property type="entry name" value="KPR_N"/>
</dbReference>
<evidence type="ECO:0000256" key="3">
    <source>
        <dbReference type="ARBA" id="ARBA00023002"/>
    </source>
</evidence>
<dbReference type="InterPro" id="IPR036291">
    <property type="entry name" value="NAD(P)-bd_dom_sf"/>
</dbReference>
<comment type="pathway">
    <text evidence="4">Cofactor biosynthesis; (R)-pantothenate biosynthesis; (R)-pantoate from 3-methyl-2-oxobutanoate: step 2/2.</text>
</comment>
<evidence type="ECO:0000259" key="6">
    <source>
        <dbReference type="Pfam" id="PF08546"/>
    </source>
</evidence>
<proteinExistence type="inferred from homology"/>
<evidence type="ECO:0000313" key="7">
    <source>
        <dbReference type="EMBL" id="MDQ0428763.1"/>
    </source>
</evidence>
<evidence type="ECO:0000256" key="1">
    <source>
        <dbReference type="ARBA" id="ARBA00007870"/>
    </source>
</evidence>